<evidence type="ECO:0000256" key="1">
    <source>
        <dbReference type="SAM" id="MobiDB-lite"/>
    </source>
</evidence>
<sequence>MVASLPPPTITTADSPSRSSWRPQYLSQCPNQVCITLSASSDIAFHFSGYNSSKLIPSMTPLVSPQFPYQQSLVFCRIWNVRLDIHNTRCKCCWGAPRKRHTNISSNINVPVFAVYISLKGTK</sequence>
<name>A0A5B7EXI8_PORTR</name>
<comment type="caution">
    <text evidence="2">The sequence shown here is derived from an EMBL/GenBank/DDBJ whole genome shotgun (WGS) entry which is preliminary data.</text>
</comment>
<dbReference type="AlphaFoldDB" id="A0A5B7EXI8"/>
<proteinExistence type="predicted"/>
<evidence type="ECO:0000313" key="2">
    <source>
        <dbReference type="EMBL" id="MPC39760.1"/>
    </source>
</evidence>
<dbReference type="EMBL" id="VSRR010004468">
    <property type="protein sequence ID" value="MPC39760.1"/>
    <property type="molecule type" value="Genomic_DNA"/>
</dbReference>
<protein>
    <submittedName>
        <fullName evidence="2">Uncharacterized protein</fullName>
    </submittedName>
</protein>
<gene>
    <name evidence="2" type="ORF">E2C01_033309</name>
</gene>
<accession>A0A5B7EXI8</accession>
<feature type="compositionally biased region" description="Polar residues" evidence="1">
    <location>
        <begin position="10"/>
        <end position="20"/>
    </location>
</feature>
<reference evidence="2 3" key="1">
    <citation type="submission" date="2019-05" db="EMBL/GenBank/DDBJ databases">
        <title>Another draft genome of Portunus trituberculatus and its Hox gene families provides insights of decapod evolution.</title>
        <authorList>
            <person name="Jeong J.-H."/>
            <person name="Song I."/>
            <person name="Kim S."/>
            <person name="Choi T."/>
            <person name="Kim D."/>
            <person name="Ryu S."/>
            <person name="Kim W."/>
        </authorList>
    </citation>
    <scope>NUCLEOTIDE SEQUENCE [LARGE SCALE GENOMIC DNA]</scope>
    <source>
        <tissue evidence="2">Muscle</tissue>
    </source>
</reference>
<dbReference type="Proteomes" id="UP000324222">
    <property type="component" value="Unassembled WGS sequence"/>
</dbReference>
<evidence type="ECO:0000313" key="3">
    <source>
        <dbReference type="Proteomes" id="UP000324222"/>
    </source>
</evidence>
<keyword evidence="3" id="KW-1185">Reference proteome</keyword>
<organism evidence="2 3">
    <name type="scientific">Portunus trituberculatus</name>
    <name type="common">Swimming crab</name>
    <name type="synonym">Neptunus trituberculatus</name>
    <dbReference type="NCBI Taxonomy" id="210409"/>
    <lineage>
        <taxon>Eukaryota</taxon>
        <taxon>Metazoa</taxon>
        <taxon>Ecdysozoa</taxon>
        <taxon>Arthropoda</taxon>
        <taxon>Crustacea</taxon>
        <taxon>Multicrustacea</taxon>
        <taxon>Malacostraca</taxon>
        <taxon>Eumalacostraca</taxon>
        <taxon>Eucarida</taxon>
        <taxon>Decapoda</taxon>
        <taxon>Pleocyemata</taxon>
        <taxon>Brachyura</taxon>
        <taxon>Eubrachyura</taxon>
        <taxon>Portunoidea</taxon>
        <taxon>Portunidae</taxon>
        <taxon>Portuninae</taxon>
        <taxon>Portunus</taxon>
    </lineage>
</organism>
<feature type="region of interest" description="Disordered" evidence="1">
    <location>
        <begin position="1"/>
        <end position="20"/>
    </location>
</feature>